<dbReference type="PRINTS" id="PR00086">
    <property type="entry name" value="LLDHDRGNASE"/>
</dbReference>
<protein>
    <submittedName>
        <fullName evidence="1">Uncharacterized protein</fullName>
    </submittedName>
</protein>
<dbReference type="Proteomes" id="UP000019260">
    <property type="component" value="Chromosome"/>
</dbReference>
<dbReference type="EMBL" id="CP006720">
    <property type="protein sequence ID" value="AHI58254.1"/>
    <property type="molecule type" value="Genomic_DNA"/>
</dbReference>
<gene>
    <name evidence="1" type="ORF">P344_04660</name>
</gene>
<dbReference type="eggNOG" id="COG0039">
    <property type="taxonomic scope" value="Bacteria"/>
</dbReference>
<dbReference type="InterPro" id="IPR036291">
    <property type="entry name" value="NAD(P)-bd_dom_sf"/>
</dbReference>
<dbReference type="SUPFAM" id="SSF51735">
    <property type="entry name" value="NAD(P)-binding Rossmann-fold domains"/>
    <property type="match status" value="1"/>
</dbReference>
<keyword evidence="2" id="KW-1185">Reference proteome</keyword>
<dbReference type="GO" id="GO:0016616">
    <property type="term" value="F:oxidoreductase activity, acting on the CH-OH group of donors, NAD or NADP as acceptor"/>
    <property type="evidence" value="ECO:0007669"/>
    <property type="project" value="InterPro"/>
</dbReference>
<sequence>MKNHKIVLVRCGSVGTSFLYVSINQWLLPEYVLIDINHDLAEGNALDFADCNAVLEKAFVSVEVQGRLSCL</sequence>
<evidence type="ECO:0000313" key="2">
    <source>
        <dbReference type="Proteomes" id="UP000019260"/>
    </source>
</evidence>
<reference evidence="1 2" key="1">
    <citation type="submission" date="2013-09" db="EMBL/GenBank/DDBJ databases">
        <title>Complete genome sequence of Spiroplasma mirum suckling mouse cataract agent.</title>
        <authorList>
            <person name="Landry C.A."/>
            <person name="Bastian F.O."/>
            <person name="Thune R.L."/>
        </authorList>
    </citation>
    <scope>NUCLEOTIDE SEQUENCE [LARGE SCALE GENOMIC DNA]</scope>
    <source>
        <strain evidence="1 2">SMCA</strain>
    </source>
</reference>
<proteinExistence type="predicted"/>
<dbReference type="Gene3D" id="3.40.50.720">
    <property type="entry name" value="NAD(P)-binding Rossmann-like Domain"/>
    <property type="match status" value="1"/>
</dbReference>
<dbReference type="HOGENOM" id="CLU_2738017_0_0_14"/>
<accession>W6AWZ7</accession>
<dbReference type="STRING" id="838561.P344_04660"/>
<dbReference type="GO" id="GO:0019752">
    <property type="term" value="P:carboxylic acid metabolic process"/>
    <property type="evidence" value="ECO:0007669"/>
    <property type="project" value="InterPro"/>
</dbReference>
<dbReference type="InterPro" id="IPR001557">
    <property type="entry name" value="L-lactate/malate_DH"/>
</dbReference>
<evidence type="ECO:0000313" key="1">
    <source>
        <dbReference type="EMBL" id="AHI58254.1"/>
    </source>
</evidence>
<dbReference type="AlphaFoldDB" id="W6AWZ7"/>
<organism evidence="1 2">
    <name type="scientific">Spiroplasma mirum ATCC 29335</name>
    <dbReference type="NCBI Taxonomy" id="838561"/>
    <lineage>
        <taxon>Bacteria</taxon>
        <taxon>Bacillati</taxon>
        <taxon>Mycoplasmatota</taxon>
        <taxon>Mollicutes</taxon>
        <taxon>Entomoplasmatales</taxon>
        <taxon>Spiroplasmataceae</taxon>
        <taxon>Spiroplasma</taxon>
    </lineage>
</organism>
<dbReference type="PATRIC" id="fig|838561.3.peg.892"/>
<dbReference type="KEGG" id="smia:P344_04660"/>
<name>W6AWZ7_9MOLU</name>